<dbReference type="AlphaFoldDB" id="A0A8J6CFH2"/>
<dbReference type="Proteomes" id="UP000751190">
    <property type="component" value="Unassembled WGS sequence"/>
</dbReference>
<feature type="region of interest" description="Disordered" evidence="4">
    <location>
        <begin position="403"/>
        <end position="449"/>
    </location>
</feature>
<dbReference type="GO" id="GO:0008270">
    <property type="term" value="F:zinc ion binding"/>
    <property type="evidence" value="ECO:0007669"/>
    <property type="project" value="UniProtKB-KW"/>
</dbReference>
<keyword evidence="1" id="KW-0479">Metal-binding</keyword>
<sequence>MAFNPGYYMRQEQVDAQTTRVDNPNVVGSGYINFGAMERLPASEALASNWQFAAGAADEPQVPLAGAGAFGLPLVSAGAEWAAPTVPRAAPAPPSAADRSSNWRDRGRAFGNEHGAPSLDAFAPPVSGHEQAFGAPGLLSTAGSMGIDLNQPVSHTAPLSTHMHGLSLGAPPLASAMPIVSSAFPSALTVLPQSMPPSAVGACYLGASPAVPLGALGGFLSAGQCGASCGASAHLSAADAAMAADPYSLPPYAPAMAANGLGAMASSVAASQRTPMPADARRPAAYGGAASVTAGAQAPRALLGEQAAKAALGASYVAAQPPLAELKKPLTQEDYAAAAKAWKPPKPSTVLVSPTMSKAAPAAGQQPKASGPKEWACKRCSLINDGRARFCEICNYDHVGGDAEHGHDDGWKSTAPRGSGSGAPEQQGPLKSRASAKNEKRRAKKADKQ</sequence>
<proteinExistence type="predicted"/>
<keyword evidence="7" id="KW-1185">Reference proteome</keyword>
<evidence type="ECO:0000313" key="7">
    <source>
        <dbReference type="Proteomes" id="UP000751190"/>
    </source>
</evidence>
<dbReference type="EMBL" id="JAGTXO010000005">
    <property type="protein sequence ID" value="KAG8468020.1"/>
    <property type="molecule type" value="Genomic_DNA"/>
</dbReference>
<comment type="caution">
    <text evidence="6">The sequence shown here is derived from an EMBL/GenBank/DDBJ whole genome shotgun (WGS) entry which is preliminary data.</text>
</comment>
<evidence type="ECO:0000259" key="5">
    <source>
        <dbReference type="PROSITE" id="PS01358"/>
    </source>
</evidence>
<feature type="compositionally biased region" description="Low complexity" evidence="4">
    <location>
        <begin position="357"/>
        <end position="370"/>
    </location>
</feature>
<feature type="domain" description="RanBP2-type" evidence="5">
    <location>
        <begin position="375"/>
        <end position="394"/>
    </location>
</feature>
<organism evidence="6 7">
    <name type="scientific">Diacronema lutheri</name>
    <name type="common">Unicellular marine alga</name>
    <name type="synonym">Monochrysis lutheri</name>
    <dbReference type="NCBI Taxonomy" id="2081491"/>
    <lineage>
        <taxon>Eukaryota</taxon>
        <taxon>Haptista</taxon>
        <taxon>Haptophyta</taxon>
        <taxon>Pavlovophyceae</taxon>
        <taxon>Pavlovales</taxon>
        <taxon>Pavlovaceae</taxon>
        <taxon>Diacronema</taxon>
    </lineage>
</organism>
<dbReference type="InterPro" id="IPR001876">
    <property type="entry name" value="Znf_RanBP2"/>
</dbReference>
<feature type="compositionally biased region" description="Basic residues" evidence="4">
    <location>
        <begin position="439"/>
        <end position="449"/>
    </location>
</feature>
<evidence type="ECO:0000256" key="1">
    <source>
        <dbReference type="ARBA" id="ARBA00022723"/>
    </source>
</evidence>
<evidence type="ECO:0000256" key="2">
    <source>
        <dbReference type="ARBA" id="ARBA00022771"/>
    </source>
</evidence>
<keyword evidence="3" id="KW-0862">Zinc</keyword>
<evidence type="ECO:0000256" key="4">
    <source>
        <dbReference type="SAM" id="MobiDB-lite"/>
    </source>
</evidence>
<reference evidence="6" key="1">
    <citation type="submission" date="2021-05" db="EMBL/GenBank/DDBJ databases">
        <title>The genome of the haptophyte Pavlova lutheri (Diacronema luteri, Pavlovales) - a model for lipid biosynthesis in eukaryotic algae.</title>
        <authorList>
            <person name="Hulatt C.J."/>
            <person name="Posewitz M.C."/>
        </authorList>
    </citation>
    <scope>NUCLEOTIDE SEQUENCE</scope>
    <source>
        <strain evidence="6">NIVA-4/92</strain>
    </source>
</reference>
<accession>A0A8J6CFH2</accession>
<protein>
    <recommendedName>
        <fullName evidence="5">RanBP2-type domain-containing protein</fullName>
    </recommendedName>
</protein>
<evidence type="ECO:0000256" key="3">
    <source>
        <dbReference type="ARBA" id="ARBA00022833"/>
    </source>
</evidence>
<gene>
    <name evidence="6" type="ORF">KFE25_007072</name>
</gene>
<name>A0A8J6CFH2_DIALT</name>
<feature type="region of interest" description="Disordered" evidence="4">
    <location>
        <begin position="342"/>
        <end position="374"/>
    </location>
</feature>
<dbReference type="InterPro" id="IPR036443">
    <property type="entry name" value="Znf_RanBP2_sf"/>
</dbReference>
<dbReference type="PROSITE" id="PS01358">
    <property type="entry name" value="ZF_RANBP2_1"/>
    <property type="match status" value="1"/>
</dbReference>
<feature type="region of interest" description="Disordered" evidence="4">
    <location>
        <begin position="86"/>
        <end position="122"/>
    </location>
</feature>
<keyword evidence="2" id="KW-0863">Zinc-finger</keyword>
<dbReference type="OrthoDB" id="10601491at2759"/>
<evidence type="ECO:0000313" key="6">
    <source>
        <dbReference type="EMBL" id="KAG8468020.1"/>
    </source>
</evidence>
<dbReference type="SUPFAM" id="SSF90209">
    <property type="entry name" value="Ran binding protein zinc finger-like"/>
    <property type="match status" value="1"/>
</dbReference>